<evidence type="ECO:0000259" key="2">
    <source>
        <dbReference type="Pfam" id="PF13340"/>
    </source>
</evidence>
<feature type="domain" description="Transposase IS4-like" evidence="1">
    <location>
        <begin position="92"/>
        <end position="253"/>
    </location>
</feature>
<dbReference type="KEGG" id="mlut:JET14_21485"/>
<feature type="domain" description="Insertion element IS402-like" evidence="2">
    <location>
        <begin position="5"/>
        <end position="76"/>
    </location>
</feature>
<dbReference type="EMBL" id="CP066787">
    <property type="protein sequence ID" value="QQM32852.1"/>
    <property type="molecule type" value="Genomic_DNA"/>
</dbReference>
<keyword evidence="3" id="KW-0614">Plasmid</keyword>
<dbReference type="GO" id="GO:0003677">
    <property type="term" value="F:DNA binding"/>
    <property type="evidence" value="ECO:0007669"/>
    <property type="project" value="InterPro"/>
</dbReference>
<dbReference type="NCBIfam" id="NF033580">
    <property type="entry name" value="transpos_IS5_3"/>
    <property type="match status" value="1"/>
</dbReference>
<dbReference type="GO" id="GO:0004803">
    <property type="term" value="F:transposase activity"/>
    <property type="evidence" value="ECO:0007669"/>
    <property type="project" value="InterPro"/>
</dbReference>
<organism evidence="3 4">
    <name type="scientific">Martelella lutilitoris</name>
    <dbReference type="NCBI Taxonomy" id="2583532"/>
    <lineage>
        <taxon>Bacteria</taxon>
        <taxon>Pseudomonadati</taxon>
        <taxon>Pseudomonadota</taxon>
        <taxon>Alphaproteobacteria</taxon>
        <taxon>Hyphomicrobiales</taxon>
        <taxon>Aurantimonadaceae</taxon>
        <taxon>Martelella</taxon>
    </lineage>
</organism>
<gene>
    <name evidence="3" type="ORF">JET14_21485</name>
</gene>
<dbReference type="Pfam" id="PF13340">
    <property type="entry name" value="DUF4096"/>
    <property type="match status" value="1"/>
</dbReference>
<dbReference type="AlphaFoldDB" id="A0A7T7KNH2"/>
<geneLocation type="plasmid" evidence="3 4">
    <name>plas-001</name>
</geneLocation>
<reference evidence="3 4" key="1">
    <citation type="submission" date="2020-12" db="EMBL/GenBank/DDBJ databases">
        <authorList>
            <person name="Zheng R.K."/>
            <person name="Sun C.M."/>
        </authorList>
    </citation>
    <scope>NUCLEOTIDE SEQUENCE [LARGE SCALE GENOMIC DNA]</scope>
    <source>
        <strain evidence="3 4">ZRK001</strain>
        <plasmid evidence="3 4">plas-001</plasmid>
    </source>
</reference>
<evidence type="ECO:0000259" key="1">
    <source>
        <dbReference type="Pfam" id="PF01609"/>
    </source>
</evidence>
<dbReference type="PANTHER" id="PTHR30007">
    <property type="entry name" value="PHP DOMAIN PROTEIN"/>
    <property type="match status" value="1"/>
</dbReference>
<dbReference type="InterPro" id="IPR025161">
    <property type="entry name" value="IS402-like_dom"/>
</dbReference>
<dbReference type="PANTHER" id="PTHR30007:SF1">
    <property type="entry name" value="BLR1914 PROTEIN"/>
    <property type="match status" value="1"/>
</dbReference>
<dbReference type="RefSeq" id="WP_200338227.1">
    <property type="nucleotide sequence ID" value="NZ_CP066787.1"/>
</dbReference>
<protein>
    <submittedName>
        <fullName evidence="3">IS5 family transposase</fullName>
    </submittedName>
</protein>
<dbReference type="InterPro" id="IPR002559">
    <property type="entry name" value="Transposase_11"/>
</dbReference>
<evidence type="ECO:0000313" key="4">
    <source>
        <dbReference type="Proteomes" id="UP000596083"/>
    </source>
</evidence>
<dbReference type="GO" id="GO:0006313">
    <property type="term" value="P:DNA transposition"/>
    <property type="evidence" value="ECO:0007669"/>
    <property type="project" value="InterPro"/>
</dbReference>
<dbReference type="Pfam" id="PF01609">
    <property type="entry name" value="DDE_Tnp_1"/>
    <property type="match status" value="1"/>
</dbReference>
<sequence length="260" mass="29128">MSTKMTEDDWDVALEVFRASLPRRGDKGRDDRLFLEALHYFAVHNITWRALPERFGKWNSVWKRFDRLSKGGTFDLFFEHLASLSSTASLVQMFDSTILRAHVFGCWRKGGQKGQALGRSRGGFTTKIHLKTDFDGLPIAFDLTGGEKGDAPHFRILLDLGPDVTPRAVVADKGYASKANRNAARSRGAIPVIPHKANEKGKPARFAKAIYRGRARIEQAVGKLKRFKRVALRCEKTKRNFSAIVSIATAFNLIKSVHTA</sequence>
<dbReference type="Proteomes" id="UP000596083">
    <property type="component" value="Plasmid plas-001"/>
</dbReference>
<proteinExistence type="predicted"/>
<evidence type="ECO:0000313" key="3">
    <source>
        <dbReference type="EMBL" id="QQM32852.1"/>
    </source>
</evidence>
<name>A0A7T7KNH2_9HYPH</name>
<accession>A0A7T7KNH2</accession>